<reference evidence="9" key="1">
    <citation type="journal article" date="2021" name="Mol. Ecol. Resour.">
        <title>Apolygus lucorum genome provides insights into omnivorousness and mesophyll feeding.</title>
        <authorList>
            <person name="Liu Y."/>
            <person name="Liu H."/>
            <person name="Wang H."/>
            <person name="Huang T."/>
            <person name="Liu B."/>
            <person name="Yang B."/>
            <person name="Yin L."/>
            <person name="Li B."/>
            <person name="Zhang Y."/>
            <person name="Zhang S."/>
            <person name="Jiang F."/>
            <person name="Zhang X."/>
            <person name="Ren Y."/>
            <person name="Wang B."/>
            <person name="Wang S."/>
            <person name="Lu Y."/>
            <person name="Wu K."/>
            <person name="Fan W."/>
            <person name="Wang G."/>
        </authorList>
    </citation>
    <scope>NUCLEOTIDE SEQUENCE</scope>
    <source>
        <strain evidence="9">12Hb</strain>
    </source>
</reference>
<evidence type="ECO:0000259" key="8">
    <source>
        <dbReference type="SMART" id="SM00717"/>
    </source>
</evidence>
<evidence type="ECO:0000256" key="4">
    <source>
        <dbReference type="ARBA" id="ARBA00023163"/>
    </source>
</evidence>
<feature type="domain" description="Myb-like" evidence="8">
    <location>
        <begin position="6"/>
        <end position="77"/>
    </location>
</feature>
<dbReference type="InterPro" id="IPR001005">
    <property type="entry name" value="SANT/Myb"/>
</dbReference>
<accession>A0A8S9XPA7</accession>
<dbReference type="Pfam" id="PF13873">
    <property type="entry name" value="Myb_DNA-bind_5"/>
    <property type="match status" value="1"/>
</dbReference>
<feature type="coiled-coil region" evidence="6">
    <location>
        <begin position="272"/>
        <end position="299"/>
    </location>
</feature>
<feature type="region of interest" description="Disordered" evidence="7">
    <location>
        <begin position="301"/>
        <end position="388"/>
    </location>
</feature>
<evidence type="ECO:0000256" key="6">
    <source>
        <dbReference type="SAM" id="Coils"/>
    </source>
</evidence>
<evidence type="ECO:0000256" key="3">
    <source>
        <dbReference type="ARBA" id="ARBA00023015"/>
    </source>
</evidence>
<keyword evidence="6" id="KW-0175">Coiled coil</keyword>
<dbReference type="OrthoDB" id="6625735at2759"/>
<dbReference type="Proteomes" id="UP000466442">
    <property type="component" value="Unassembled WGS sequence"/>
</dbReference>
<evidence type="ECO:0000256" key="5">
    <source>
        <dbReference type="ARBA" id="ARBA00025466"/>
    </source>
</evidence>
<organism evidence="9 10">
    <name type="scientific">Apolygus lucorum</name>
    <name type="common">Small green plant bug</name>
    <name type="synonym">Lygocoris lucorum</name>
    <dbReference type="NCBI Taxonomy" id="248454"/>
    <lineage>
        <taxon>Eukaryota</taxon>
        <taxon>Metazoa</taxon>
        <taxon>Ecdysozoa</taxon>
        <taxon>Arthropoda</taxon>
        <taxon>Hexapoda</taxon>
        <taxon>Insecta</taxon>
        <taxon>Pterygota</taxon>
        <taxon>Neoptera</taxon>
        <taxon>Paraneoptera</taxon>
        <taxon>Hemiptera</taxon>
        <taxon>Heteroptera</taxon>
        <taxon>Panheteroptera</taxon>
        <taxon>Cimicomorpha</taxon>
        <taxon>Miridae</taxon>
        <taxon>Mirini</taxon>
        <taxon>Apolygus</taxon>
    </lineage>
</organism>
<keyword evidence="3" id="KW-0805">Transcription regulation</keyword>
<evidence type="ECO:0000256" key="2">
    <source>
        <dbReference type="ARBA" id="ARBA00016807"/>
    </source>
</evidence>
<name>A0A8S9XPA7_APOLU</name>
<evidence type="ECO:0000313" key="10">
    <source>
        <dbReference type="Proteomes" id="UP000466442"/>
    </source>
</evidence>
<proteinExistence type="predicted"/>
<comment type="subunit">
    <text evidence="1">Self-associates forming complexes of several hundred monomers.</text>
</comment>
<evidence type="ECO:0000256" key="7">
    <source>
        <dbReference type="SAM" id="MobiDB-lite"/>
    </source>
</evidence>
<protein>
    <recommendedName>
        <fullName evidence="2">Regulatory protein zeste</fullName>
    </recommendedName>
</protein>
<dbReference type="InterPro" id="IPR028002">
    <property type="entry name" value="Myb_DNA-bind_5"/>
</dbReference>
<dbReference type="SMART" id="SM00717">
    <property type="entry name" value="SANT"/>
    <property type="match status" value="1"/>
</dbReference>
<comment type="function">
    <text evidence="5">Involved in transvection phenomena (= synapsis-dependent gene expression), where the synaptic pairing of chromosomes carrying genes with which zeste interacts influences the expression of these genes. Zeste binds to DNA and stimulates transcription from a nearby promoter.</text>
</comment>
<keyword evidence="4" id="KW-0804">Transcription</keyword>
<feature type="compositionally biased region" description="Basic residues" evidence="7">
    <location>
        <begin position="343"/>
        <end position="354"/>
    </location>
</feature>
<dbReference type="EMBL" id="WIXP02000006">
    <property type="protein sequence ID" value="KAF6210058.1"/>
    <property type="molecule type" value="Genomic_DNA"/>
</dbReference>
<dbReference type="PANTHER" id="PTHR21411:SF0">
    <property type="entry name" value="REGULATORY PROTEIN ZESTE"/>
    <property type="match status" value="1"/>
</dbReference>
<feature type="region of interest" description="Disordered" evidence="7">
    <location>
        <begin position="205"/>
        <end position="230"/>
    </location>
</feature>
<keyword evidence="10" id="KW-1185">Reference proteome</keyword>
<comment type="caution">
    <text evidence="9">The sequence shown here is derived from an EMBL/GenBank/DDBJ whole genome shotgun (WGS) entry which is preliminary data.</text>
</comment>
<sequence length="411" mass="46258">MTDRKRATNFTKSEESYLLRVVRNHSQIVENKKTDAVNNAAKLREWELIASEFNSANVGEVRDAAALRRKYENLKKLVKKKLAQQKLHVMGTGGGPPKKVELDDEETQLIEVMGPQAVGLPNLYGDDDEFNNNDVLFEVEVDEPFPAAILAATQPSTSLVEEMAVSPNQEGLLEIELLQQGNDAIANESAVIAVGKRAASSTRLQQPERICSSFDPAQPSSLKSPRHPQLRCQKRLRPADKLAVWANSKNDSVVQEQTLREEAHSLHMKNLEEEHQLKMKILESQLRREEERHNWAKEEHELRMESLHSGSRFVPLPLPPSNAHAPDPRARRRCPHQQPQSYLRRHQHRPHSARMRPLATLPPPEPKDPLEAAPPPHSLSSIQVDESVSLPRLGPPDICLLTLGITDSDHL</sequence>
<dbReference type="PANTHER" id="PTHR21411">
    <property type="entry name" value="APONTIC"/>
    <property type="match status" value="1"/>
</dbReference>
<dbReference type="AlphaFoldDB" id="A0A8S9XPA7"/>
<evidence type="ECO:0000256" key="1">
    <source>
        <dbReference type="ARBA" id="ARBA00011764"/>
    </source>
</evidence>
<evidence type="ECO:0000313" key="9">
    <source>
        <dbReference type="EMBL" id="KAF6210058.1"/>
    </source>
</evidence>
<gene>
    <name evidence="9" type="ORF">GE061_015814</name>
</gene>